<reference evidence="2" key="1">
    <citation type="submission" date="2025-08" db="UniProtKB">
        <authorList>
            <consortium name="RefSeq"/>
        </authorList>
    </citation>
    <scope>IDENTIFICATION</scope>
    <source>
        <tissue evidence="2">Whole body</tissue>
    </source>
</reference>
<gene>
    <name evidence="2" type="primary">LOC107064986</name>
</gene>
<proteinExistence type="predicted"/>
<dbReference type="PANTHER" id="PTHR47204:SF1">
    <property type="entry name" value="RIBONUCLEASE H2 SUBUNIT C"/>
    <property type="match status" value="1"/>
</dbReference>
<dbReference type="CDD" id="cd09271">
    <property type="entry name" value="RNase_H2-C"/>
    <property type="match status" value="1"/>
</dbReference>
<sequence>MNIQMHVQDVDQEESTIHLMPCKIHFDGPANVSSFFQPFIHETDNENCSISFRGRPLQGKKIQIPKDYKGIIFFEHKKPAVEDIQRNLYSNSFFSEFTYWNYDKIPSKNDALAGALDWIDIAEVVRFSLKLN</sequence>
<dbReference type="Proteomes" id="UP000694924">
    <property type="component" value="Unplaced"/>
</dbReference>
<protein>
    <submittedName>
        <fullName evidence="2">Ribonuclease H2 subunit C isoform X1</fullName>
    </submittedName>
</protein>
<dbReference type="InterPro" id="IPR013924">
    <property type="entry name" value="RNase_H2_suC"/>
</dbReference>
<dbReference type="RefSeq" id="XP_015173712.1">
    <property type="nucleotide sequence ID" value="XM_015318226.1"/>
</dbReference>
<organism evidence="1 2">
    <name type="scientific">Polistes dominula</name>
    <name type="common">European paper wasp</name>
    <name type="synonym">Vespa dominula</name>
    <dbReference type="NCBI Taxonomy" id="743375"/>
    <lineage>
        <taxon>Eukaryota</taxon>
        <taxon>Metazoa</taxon>
        <taxon>Ecdysozoa</taxon>
        <taxon>Arthropoda</taxon>
        <taxon>Hexapoda</taxon>
        <taxon>Insecta</taxon>
        <taxon>Pterygota</taxon>
        <taxon>Neoptera</taxon>
        <taxon>Endopterygota</taxon>
        <taxon>Hymenoptera</taxon>
        <taxon>Apocrita</taxon>
        <taxon>Aculeata</taxon>
        <taxon>Vespoidea</taxon>
        <taxon>Vespidae</taxon>
        <taxon>Polistinae</taxon>
        <taxon>Polistini</taxon>
        <taxon>Polistes</taxon>
    </lineage>
</organism>
<dbReference type="PANTHER" id="PTHR47204">
    <property type="entry name" value="OS02G0168900 PROTEIN"/>
    <property type="match status" value="1"/>
</dbReference>
<accession>A0ABM1I0H5</accession>
<dbReference type="Gene3D" id="2.40.128.680">
    <property type="match status" value="1"/>
</dbReference>
<evidence type="ECO:0000313" key="1">
    <source>
        <dbReference type="Proteomes" id="UP000694924"/>
    </source>
</evidence>
<keyword evidence="1" id="KW-1185">Reference proteome</keyword>
<name>A0ABM1I0H5_POLDO</name>
<evidence type="ECO:0000313" key="2">
    <source>
        <dbReference type="RefSeq" id="XP_015173712.1"/>
    </source>
</evidence>
<dbReference type="GeneID" id="107064986"/>
<dbReference type="Pfam" id="PF08615">
    <property type="entry name" value="RNase_H2_suC"/>
    <property type="match status" value="1"/>
</dbReference>